<protein>
    <submittedName>
        <fullName evidence="3">UDP-N-acetylglucosamine 2-epimerase (Non-hydrolyzing)</fullName>
        <ecNumber evidence="3">5.1.3.14</ecNumber>
    </submittedName>
</protein>
<feature type="domain" description="UDP-N-acetylglucosamine 2-epimerase" evidence="2">
    <location>
        <begin position="25"/>
        <end position="353"/>
    </location>
</feature>
<dbReference type="OrthoDB" id="9803238at2"/>
<dbReference type="GO" id="GO:0008761">
    <property type="term" value="F:UDP-N-acetylglucosamine 2-epimerase activity"/>
    <property type="evidence" value="ECO:0007669"/>
    <property type="project" value="UniProtKB-EC"/>
</dbReference>
<evidence type="ECO:0000259" key="2">
    <source>
        <dbReference type="Pfam" id="PF02350"/>
    </source>
</evidence>
<evidence type="ECO:0000313" key="3">
    <source>
        <dbReference type="EMBL" id="TSA81467.1"/>
    </source>
</evidence>
<dbReference type="RefSeq" id="WP_143721655.1">
    <property type="nucleotide sequence ID" value="NZ_VKDB01000022.1"/>
</dbReference>
<sequence length="360" mass="40166">MRIVTIIGARPQFIKSSVVSFELRKAGIDELVIHTGQHYDKSMSAIFFSQLGLPQPAYNLEVGSGSHAVQTSKMLVGIEEVLLKEKPDLVLIYGDTNSTLAGALAASKIHIPVAHVEAGLRSHNMRMPEEINRLVADRLSSMLFTPTFIGKKNLLLEGFVKEKIFLTGDVMYDAAIHFSKSIHPDDLSIDPNILNNPFVLATIHRAENTDNPENLKGIIKALKKISEQIRVILPLHPRTKRALQELDLNSSLSPSITVLEPLSYFDMIYLESRAQVIVTDSGGVQKEAYFFRKPCITVRTETEWQELIDTKWNSLVNPADSDGIIDAFNKIMTPVDWPQLYGSGDASKKIVLSIDTYLRK</sequence>
<dbReference type="Pfam" id="PF02350">
    <property type="entry name" value="Epimerase_2"/>
    <property type="match status" value="1"/>
</dbReference>
<name>A0A553UMN6_9DEIO</name>
<dbReference type="EC" id="5.1.3.14" evidence="3"/>
<dbReference type="InterPro" id="IPR029767">
    <property type="entry name" value="WecB-like"/>
</dbReference>
<reference evidence="3 4" key="1">
    <citation type="submission" date="2019-07" db="EMBL/GenBank/DDBJ databases">
        <title>Deinococcus detaillus sp. nov., isolated from humus soil in Antarctica.</title>
        <authorList>
            <person name="Zhang K."/>
        </authorList>
    </citation>
    <scope>NUCLEOTIDE SEQUENCE [LARGE SCALE GENOMIC DNA]</scope>
    <source>
        <strain evidence="3 4">H1</strain>
    </source>
</reference>
<accession>A0A553UMN6</accession>
<keyword evidence="4" id="KW-1185">Reference proteome</keyword>
<comment type="caution">
    <text evidence="3">The sequence shown here is derived from an EMBL/GenBank/DDBJ whole genome shotgun (WGS) entry which is preliminary data.</text>
</comment>
<dbReference type="CDD" id="cd03786">
    <property type="entry name" value="GTB_UDP-GlcNAc_2-Epimerase"/>
    <property type="match status" value="1"/>
</dbReference>
<dbReference type="Gene3D" id="3.40.50.2000">
    <property type="entry name" value="Glycogen Phosphorylase B"/>
    <property type="match status" value="2"/>
</dbReference>
<dbReference type="NCBIfam" id="TIGR00236">
    <property type="entry name" value="wecB"/>
    <property type="match status" value="1"/>
</dbReference>
<dbReference type="AlphaFoldDB" id="A0A553UMN6"/>
<dbReference type="PANTHER" id="PTHR43174:SF1">
    <property type="entry name" value="UDP-N-ACETYLGLUCOSAMINE 2-EPIMERASE"/>
    <property type="match status" value="1"/>
</dbReference>
<dbReference type="Proteomes" id="UP000316092">
    <property type="component" value="Unassembled WGS sequence"/>
</dbReference>
<proteinExistence type="inferred from homology"/>
<gene>
    <name evidence="3" type="ORF">FNU79_15165</name>
</gene>
<evidence type="ECO:0000313" key="4">
    <source>
        <dbReference type="Proteomes" id="UP000316092"/>
    </source>
</evidence>
<dbReference type="InterPro" id="IPR003331">
    <property type="entry name" value="UDP_GlcNAc_Epimerase_2_dom"/>
</dbReference>
<evidence type="ECO:0000256" key="1">
    <source>
        <dbReference type="RuleBase" id="RU003513"/>
    </source>
</evidence>
<dbReference type="PANTHER" id="PTHR43174">
    <property type="entry name" value="UDP-N-ACETYLGLUCOSAMINE 2-EPIMERASE"/>
    <property type="match status" value="1"/>
</dbReference>
<dbReference type="EMBL" id="VKDB01000022">
    <property type="protein sequence ID" value="TSA81467.1"/>
    <property type="molecule type" value="Genomic_DNA"/>
</dbReference>
<keyword evidence="1 3" id="KW-0413">Isomerase</keyword>
<organism evidence="3 4">
    <name type="scientific">Deinococcus detaillensis</name>
    <dbReference type="NCBI Taxonomy" id="2592048"/>
    <lineage>
        <taxon>Bacteria</taxon>
        <taxon>Thermotogati</taxon>
        <taxon>Deinococcota</taxon>
        <taxon>Deinococci</taxon>
        <taxon>Deinococcales</taxon>
        <taxon>Deinococcaceae</taxon>
        <taxon>Deinococcus</taxon>
    </lineage>
</organism>
<dbReference type="SUPFAM" id="SSF53756">
    <property type="entry name" value="UDP-Glycosyltransferase/glycogen phosphorylase"/>
    <property type="match status" value="1"/>
</dbReference>
<comment type="similarity">
    <text evidence="1">Belongs to the UDP-N-acetylglucosamine 2-epimerase family.</text>
</comment>